<name>A0A843YXJ3_9BURK</name>
<dbReference type="Proteomes" id="UP000451565">
    <property type="component" value="Unassembled WGS sequence"/>
</dbReference>
<keyword evidence="2" id="KW-1185">Reference proteome</keyword>
<accession>A0A843YXJ3</accession>
<dbReference type="OrthoDB" id="9133488at2"/>
<evidence type="ECO:0000313" key="2">
    <source>
        <dbReference type="Proteomes" id="UP000451565"/>
    </source>
</evidence>
<protein>
    <submittedName>
        <fullName evidence="1">Uncharacterized protein</fullName>
    </submittedName>
</protein>
<reference evidence="1 2" key="1">
    <citation type="submission" date="2019-10" db="EMBL/GenBank/DDBJ databases">
        <title>Glaciimonas soli sp. nov., a psychrophilic bacterium isolated from the forest soil of a high elevation mountain in Taiwan.</title>
        <authorList>
            <person name="Wang L.-T."/>
            <person name="Shieh W.Y."/>
        </authorList>
    </citation>
    <scope>NUCLEOTIDE SEQUENCE [LARGE SCALE GENOMIC DNA]</scope>
    <source>
        <strain evidence="1 2">GS1</strain>
    </source>
</reference>
<evidence type="ECO:0000313" key="1">
    <source>
        <dbReference type="EMBL" id="MQR02473.1"/>
    </source>
</evidence>
<proteinExistence type="predicted"/>
<dbReference type="EMBL" id="WINI01000009">
    <property type="protein sequence ID" value="MQR02473.1"/>
    <property type="molecule type" value="Genomic_DNA"/>
</dbReference>
<organism evidence="1 2">
    <name type="scientific">Glaciimonas soli</name>
    <dbReference type="NCBI Taxonomy" id="2590999"/>
    <lineage>
        <taxon>Bacteria</taxon>
        <taxon>Pseudomonadati</taxon>
        <taxon>Pseudomonadota</taxon>
        <taxon>Betaproteobacteria</taxon>
        <taxon>Burkholderiales</taxon>
        <taxon>Oxalobacteraceae</taxon>
        <taxon>Glaciimonas</taxon>
    </lineage>
</organism>
<comment type="caution">
    <text evidence="1">The sequence shown here is derived from an EMBL/GenBank/DDBJ whole genome shotgun (WGS) entry which is preliminary data.</text>
</comment>
<gene>
    <name evidence="1" type="ORF">GEV47_17495</name>
</gene>
<dbReference type="RefSeq" id="WP_153236094.1">
    <property type="nucleotide sequence ID" value="NZ_WINI01000009.1"/>
</dbReference>
<sequence>MDEPAVYLNKMAEALERLSATENYLSKLKDGGHPIELESAALQLRKSMEAIAFAAIAPNKEQYAAIRKNAEKSTDYRSDWQADTIFLTLRKVNPDFYPDPLIQRVQIEPGHWHYEKLLDGYMTRKNFETMYKRLGKFLHADNPWGSDKGWASLAKDLPDAIKKIRALLSIHRTIIRVVEFNGVWIVEAPSDGTPPRMIRATAQGEFIATRT</sequence>
<dbReference type="AlphaFoldDB" id="A0A843YXJ3"/>